<dbReference type="GO" id="GO:0050660">
    <property type="term" value="F:flavin adenine dinucleotide binding"/>
    <property type="evidence" value="ECO:0007669"/>
    <property type="project" value="UniProtKB-UniRule"/>
</dbReference>
<feature type="domain" description="tRNA uridine 5-carboxymethylaminomethyl modification enzyme C-terminal subdomain" evidence="12">
    <location>
        <begin position="547"/>
        <end position="618"/>
    </location>
</feature>
<dbReference type="EMBL" id="VBRY01000002">
    <property type="protein sequence ID" value="TLS68809.1"/>
    <property type="molecule type" value="Genomic_DNA"/>
</dbReference>
<comment type="subcellular location">
    <subcellularLocation>
        <location evidence="11">Cytoplasm</location>
    </subcellularLocation>
</comment>
<dbReference type="InterPro" id="IPR040131">
    <property type="entry name" value="MnmG_N"/>
</dbReference>
<organism evidence="13 14">
    <name type="scientific">Mariprofundus erugo</name>
    <dbReference type="NCBI Taxonomy" id="2528639"/>
    <lineage>
        <taxon>Bacteria</taxon>
        <taxon>Pseudomonadati</taxon>
        <taxon>Pseudomonadota</taxon>
        <taxon>Candidatius Mariprofundia</taxon>
        <taxon>Mariprofundales</taxon>
        <taxon>Mariprofundaceae</taxon>
        <taxon>Mariprofundus</taxon>
    </lineage>
</organism>
<dbReference type="Proteomes" id="UP000306585">
    <property type="component" value="Unassembled WGS sequence"/>
</dbReference>
<gene>
    <name evidence="11 13" type="primary">mnmG</name>
    <name evidence="11" type="synonym">gidA</name>
    <name evidence="13" type="ORF">FEF65_03505</name>
</gene>
<feature type="binding site" evidence="11">
    <location>
        <begin position="275"/>
        <end position="289"/>
    </location>
    <ligand>
        <name>NAD(+)</name>
        <dbReference type="ChEBI" id="CHEBI:57540"/>
    </ligand>
</feature>
<dbReference type="NCBIfam" id="TIGR00136">
    <property type="entry name" value="mnmG_gidA"/>
    <property type="match status" value="1"/>
</dbReference>
<proteinExistence type="inferred from homology"/>
<sequence length="624" mass="68766">MFHVKHPDFIDVIVIGAGHAGCEAAWAAANRGATVRLITQNLDTIAKMSCNPAIGGIGKGHLVHEVDALGGLMGVAADQSALQYRVLNRRKGPAVRATRTQCDRRLYHIYMRSMLDGHPRIHLHQGSVSELMFDGDRVVGVVDELGVKHECSSVVLTTGTFLGGVIHVGDRSMPAGRAGDAPVMGLTDELYRRELKVGRLKTGTPPRLDKKTIAWDQLPMQPGETDVQPFSLMHDHVKQEQIPCAITRTTERTHEIILENLSRSPMYSGKIEGVGPRYCPSIEDKVVRFADKSSHQIFLEPEGGDHNEVYPNGISTSLPIDVQWAFVRSIPGLEKVNLIRPGYAVEYDYISPQELTSSLETKKIKALFHAGQINGTTGYEEAAAQGLIAGINAASAALELPHWVPDRSQAYMGVMIDDLVTKGVTEPYRMFTSRAEFRLQLREDNADLRLGNHAIELGLYSELRRQRFEARRDRVGEVFASAGAMQIGTGAEWRSRLAELRLPVPTQSMLFSSYCHREDVNVDQAVGLLDGAGALNVRDLESIKALLHYSGYIDKQHQDVDRFKKMEAQIIPETIDYSRIAGISIECSQRLQSARPATLGQASRLSGVTPAALTGLMMHLRTLS</sequence>
<comment type="subunit">
    <text evidence="9 11">Homodimer. Heterotetramer of two MnmE and two MnmG subunits.</text>
</comment>
<dbReference type="Pfam" id="PF01134">
    <property type="entry name" value="GIDA"/>
    <property type="match status" value="1"/>
</dbReference>
<dbReference type="InterPro" id="IPR044920">
    <property type="entry name" value="MnmG_C_subdom_sf"/>
</dbReference>
<evidence type="ECO:0000256" key="1">
    <source>
        <dbReference type="ARBA" id="ARBA00001974"/>
    </source>
</evidence>
<dbReference type="InterPro" id="IPR047001">
    <property type="entry name" value="MnmG_C_subdom"/>
</dbReference>
<dbReference type="GO" id="GO:0030488">
    <property type="term" value="P:tRNA methylation"/>
    <property type="evidence" value="ECO:0007669"/>
    <property type="project" value="TreeGrafter"/>
</dbReference>
<comment type="function">
    <text evidence="2 11">NAD-binding protein involved in the addition of a carboxymethylaminomethyl (cmnm) group at the wobble position (U34) of certain tRNAs, forming tRNA-cmnm(5)s(2)U34.</text>
</comment>
<dbReference type="SMART" id="SM01228">
    <property type="entry name" value="GIDA_assoc_3"/>
    <property type="match status" value="1"/>
</dbReference>
<evidence type="ECO:0000256" key="6">
    <source>
        <dbReference type="ARBA" id="ARBA00022694"/>
    </source>
</evidence>
<keyword evidence="8 11" id="KW-0520">NAD</keyword>
<feature type="binding site" evidence="11">
    <location>
        <begin position="16"/>
        <end position="21"/>
    </location>
    <ligand>
        <name>FAD</name>
        <dbReference type="ChEBI" id="CHEBI:57692"/>
    </ligand>
</feature>
<evidence type="ECO:0000256" key="2">
    <source>
        <dbReference type="ARBA" id="ARBA00003717"/>
    </source>
</evidence>
<dbReference type="Pfam" id="PF13932">
    <property type="entry name" value="SAM_GIDA_C"/>
    <property type="match status" value="1"/>
</dbReference>
<reference evidence="13 14" key="1">
    <citation type="journal article" date="2019" name="Appl. Environ. Microbiol.">
        <title>Environmental Evidence and Genomic Insight of Iron-oxidizing Bacteria Preference Towards More Corrosion Resistant Stainless Steel at Higher Salinities.</title>
        <authorList>
            <person name="Garrison C.E."/>
            <person name="Price K.A."/>
            <person name="Field E.K."/>
        </authorList>
    </citation>
    <scope>NUCLEOTIDE SEQUENCE [LARGE SCALE GENOMIC DNA]</scope>
    <source>
        <strain evidence="13 14">P3</strain>
    </source>
</reference>
<dbReference type="InterPro" id="IPR002218">
    <property type="entry name" value="MnmG-rel"/>
</dbReference>
<keyword evidence="11" id="KW-0963">Cytoplasm</keyword>
<dbReference type="FunFam" id="3.50.50.60:FF:000002">
    <property type="entry name" value="tRNA uridine 5-carboxymethylaminomethyl modification enzyme MnmG"/>
    <property type="match status" value="1"/>
</dbReference>
<evidence type="ECO:0000256" key="7">
    <source>
        <dbReference type="ARBA" id="ARBA00022827"/>
    </source>
</evidence>
<evidence type="ECO:0000259" key="12">
    <source>
        <dbReference type="SMART" id="SM01228"/>
    </source>
</evidence>
<keyword evidence="6 11" id="KW-0819">tRNA processing</keyword>
<dbReference type="FunFam" id="1.10.150.570:FF:000001">
    <property type="entry name" value="tRNA uridine 5-carboxymethylaminomethyl modification enzyme MnmG"/>
    <property type="match status" value="1"/>
</dbReference>
<keyword evidence="7 11" id="KW-0274">FAD</keyword>
<dbReference type="InterPro" id="IPR004416">
    <property type="entry name" value="MnmG"/>
</dbReference>
<comment type="caution">
    <text evidence="11">Lacks conserved residue(s) required for the propagation of feature annotation.</text>
</comment>
<name>A0A5R9GVP4_9PROT</name>
<dbReference type="AlphaFoldDB" id="A0A5R9GVP4"/>
<dbReference type="PANTHER" id="PTHR11806:SF0">
    <property type="entry name" value="PROTEIN MTO1 HOMOLOG, MITOCHONDRIAL"/>
    <property type="match status" value="1"/>
</dbReference>
<dbReference type="HAMAP" id="MF_00129">
    <property type="entry name" value="MnmG_GidA"/>
    <property type="match status" value="1"/>
</dbReference>
<dbReference type="GO" id="GO:0005829">
    <property type="term" value="C:cytosol"/>
    <property type="evidence" value="ECO:0007669"/>
    <property type="project" value="TreeGrafter"/>
</dbReference>
<accession>A0A5R9GVP4</accession>
<dbReference type="RefSeq" id="WP_138238424.1">
    <property type="nucleotide sequence ID" value="NZ_VBRY01000002.1"/>
</dbReference>
<protein>
    <recommendedName>
        <fullName evidence="4 11">tRNA uridine 5-carboxymethylaminomethyl modification enzyme MnmG</fullName>
    </recommendedName>
    <alternativeName>
        <fullName evidence="10 11">Glucose-inhibited division protein A</fullName>
    </alternativeName>
</protein>
<evidence type="ECO:0000313" key="13">
    <source>
        <dbReference type="EMBL" id="TLS68809.1"/>
    </source>
</evidence>
<dbReference type="Gene3D" id="3.50.50.60">
    <property type="entry name" value="FAD/NAD(P)-binding domain"/>
    <property type="match status" value="2"/>
</dbReference>
<evidence type="ECO:0000313" key="14">
    <source>
        <dbReference type="Proteomes" id="UP000306585"/>
    </source>
</evidence>
<dbReference type="PROSITE" id="PS01280">
    <property type="entry name" value="GIDA_1"/>
    <property type="match status" value="1"/>
</dbReference>
<evidence type="ECO:0000256" key="9">
    <source>
        <dbReference type="ARBA" id="ARBA00025948"/>
    </source>
</evidence>
<dbReference type="InterPro" id="IPR026904">
    <property type="entry name" value="MnmG_C"/>
</dbReference>
<comment type="cofactor">
    <cofactor evidence="1 11">
        <name>FAD</name>
        <dbReference type="ChEBI" id="CHEBI:57692"/>
    </cofactor>
</comment>
<dbReference type="InterPro" id="IPR036188">
    <property type="entry name" value="FAD/NAD-bd_sf"/>
</dbReference>
<comment type="caution">
    <text evidence="13">The sequence shown here is derived from an EMBL/GenBank/DDBJ whole genome shotgun (WGS) entry which is preliminary data.</text>
</comment>
<evidence type="ECO:0000256" key="11">
    <source>
        <dbReference type="HAMAP-Rule" id="MF_00129"/>
    </source>
</evidence>
<evidence type="ECO:0000256" key="5">
    <source>
        <dbReference type="ARBA" id="ARBA00022630"/>
    </source>
</evidence>
<dbReference type="SUPFAM" id="SSF51905">
    <property type="entry name" value="FAD/NAD(P)-binding domain"/>
    <property type="match status" value="1"/>
</dbReference>
<dbReference type="InterPro" id="IPR020595">
    <property type="entry name" value="MnmG-rel_CS"/>
</dbReference>
<keyword evidence="14" id="KW-1185">Reference proteome</keyword>
<keyword evidence="5 11" id="KW-0285">Flavoprotein</keyword>
<dbReference type="PRINTS" id="PR00411">
    <property type="entry name" value="PNDRDTASEI"/>
</dbReference>
<dbReference type="PROSITE" id="PS01281">
    <property type="entry name" value="GIDA_2"/>
    <property type="match status" value="1"/>
</dbReference>
<dbReference type="Gene3D" id="1.10.150.570">
    <property type="entry name" value="GidA associated domain, C-terminal subdomain"/>
    <property type="match status" value="1"/>
</dbReference>
<comment type="similarity">
    <text evidence="3 11">Belongs to the MnmG family.</text>
</comment>
<evidence type="ECO:0000256" key="3">
    <source>
        <dbReference type="ARBA" id="ARBA00007653"/>
    </source>
</evidence>
<evidence type="ECO:0000256" key="10">
    <source>
        <dbReference type="ARBA" id="ARBA00031800"/>
    </source>
</evidence>
<evidence type="ECO:0000256" key="8">
    <source>
        <dbReference type="ARBA" id="ARBA00023027"/>
    </source>
</evidence>
<dbReference type="PANTHER" id="PTHR11806">
    <property type="entry name" value="GLUCOSE INHIBITED DIVISION PROTEIN A"/>
    <property type="match status" value="1"/>
</dbReference>
<evidence type="ECO:0000256" key="4">
    <source>
        <dbReference type="ARBA" id="ARBA00020461"/>
    </source>
</evidence>
<dbReference type="GO" id="GO:0002098">
    <property type="term" value="P:tRNA wobble uridine modification"/>
    <property type="evidence" value="ECO:0007669"/>
    <property type="project" value="InterPro"/>
</dbReference>